<dbReference type="EC" id="6.1.1.20" evidence="15"/>
<evidence type="ECO:0000313" key="20">
    <source>
        <dbReference type="EMBL" id="MBP2032444.1"/>
    </source>
</evidence>
<evidence type="ECO:0000259" key="19">
    <source>
        <dbReference type="PROSITE" id="PS51483"/>
    </source>
</evidence>
<keyword evidence="8 15" id="KW-0547">Nucleotide-binding</keyword>
<dbReference type="Gene3D" id="3.30.70.380">
    <property type="entry name" value="Ferrodoxin-fold anticodon-binding domain"/>
    <property type="match status" value="1"/>
</dbReference>
<feature type="domain" description="TRNA-binding" evidence="17">
    <location>
        <begin position="39"/>
        <end position="150"/>
    </location>
</feature>
<evidence type="ECO:0000256" key="2">
    <source>
        <dbReference type="ARBA" id="ARBA00008653"/>
    </source>
</evidence>
<feature type="domain" description="B5" evidence="19">
    <location>
        <begin position="404"/>
        <end position="479"/>
    </location>
</feature>
<dbReference type="GO" id="GO:0004826">
    <property type="term" value="F:phenylalanine-tRNA ligase activity"/>
    <property type="evidence" value="ECO:0007669"/>
    <property type="project" value="UniProtKB-EC"/>
</dbReference>
<dbReference type="HAMAP" id="MF_00283">
    <property type="entry name" value="Phe_tRNA_synth_beta1"/>
    <property type="match status" value="1"/>
</dbReference>
<dbReference type="Gene3D" id="2.40.50.140">
    <property type="entry name" value="Nucleic acid-binding proteins"/>
    <property type="match status" value="1"/>
</dbReference>
<sequence>MKVPVRWLKDYVDVDIPAKELGDKLTLSGSKVEEVITTGDEIQNVVTGKILKIDKHPEADKLVVCQVDIGKEEPIQIITAAKNMKEQDIVPVALHGSTLHGGVKIKKGKLRGLMSNGMFCSEQELGIAGDKPVYGLMILPEDTQIGKDIKEALDMTSSVIDFEITSNRPDCLSVIGIARETAATLNEKYRMPDFKYTDSANEDIKDKFKVEIKDDLCKRYIAKEIKNVKIQESPGWMQERLLEAGVRPINNIVDITNFVMLEIGQPMHAYDVREIKSNTIVVNRAADGEKFTTLDGEERKLNNDMLTIRDGDRAIGLAGIMGGLNSEIKNDTKDILFECANFDGTNIRVSTQKLALRTEASSRFEKDLDPNLAETAMNRACHLVEELCAGEIVKGNIDIYNKKREEHSVEVDSNWINKFLGTDIRKEDMAKYLDRLELKTEINGDTLKINVPTFRSDINIREDVAEEVARIYGYDKIPTTIIESVSTKGGKNPKQKLDDKIVDTLIASGLNQSISYSFFSRKVFDKICAPEDSNLRKAVVIRNPLGEDYSIMRTTTIPSMMEALSRNYSRNNEFVRLFEIGRIYVPNDHTDKLPDEKNIVTIGMYGKADYFDLKGVVENLLEALKIEKVSFKRQSENPSYHPGKTAELYIKKDLIGIIGEINPNVTDNYGIGERCYIAELNLDLLYKNSNSEVKYRPLPKFPAVSRDIAILVDNDVPVQDVESIIKKQGGNMLEKAQLFDVYTGKQIESGKKSIAYSISYRLENRTLTDKEVNKVHEKILKSLENNLGAKLR</sequence>
<dbReference type="InterPro" id="IPR004532">
    <property type="entry name" value="Phe-tRNA-ligase_IIc_bsu_bact"/>
</dbReference>
<evidence type="ECO:0000256" key="7">
    <source>
        <dbReference type="ARBA" id="ARBA00022723"/>
    </source>
</evidence>
<dbReference type="InterPro" id="IPR020825">
    <property type="entry name" value="Phe-tRNA_synthase-like_B3/B4"/>
</dbReference>
<evidence type="ECO:0000256" key="15">
    <source>
        <dbReference type="HAMAP-Rule" id="MF_00283"/>
    </source>
</evidence>
<gene>
    <name evidence="15" type="primary">pheT</name>
    <name evidence="20" type="ORF">J2Z42_001116</name>
</gene>
<dbReference type="InterPro" id="IPR012340">
    <property type="entry name" value="NA-bd_OB-fold"/>
</dbReference>
<comment type="catalytic activity">
    <reaction evidence="14 15">
        <text>tRNA(Phe) + L-phenylalanine + ATP = L-phenylalanyl-tRNA(Phe) + AMP + diphosphate + H(+)</text>
        <dbReference type="Rhea" id="RHEA:19413"/>
        <dbReference type="Rhea" id="RHEA-COMP:9668"/>
        <dbReference type="Rhea" id="RHEA-COMP:9699"/>
        <dbReference type="ChEBI" id="CHEBI:15378"/>
        <dbReference type="ChEBI" id="CHEBI:30616"/>
        <dbReference type="ChEBI" id="CHEBI:33019"/>
        <dbReference type="ChEBI" id="CHEBI:58095"/>
        <dbReference type="ChEBI" id="CHEBI:78442"/>
        <dbReference type="ChEBI" id="CHEBI:78531"/>
        <dbReference type="ChEBI" id="CHEBI:456215"/>
        <dbReference type="EC" id="6.1.1.20"/>
    </reaction>
</comment>
<keyword evidence="9 15" id="KW-0067">ATP-binding</keyword>
<comment type="cofactor">
    <cofactor evidence="15">
        <name>Mg(2+)</name>
        <dbReference type="ChEBI" id="CHEBI:18420"/>
    </cofactor>
    <text evidence="15">Binds 2 magnesium ions per tetramer.</text>
</comment>
<dbReference type="SMART" id="SM00896">
    <property type="entry name" value="FDX-ACB"/>
    <property type="match status" value="1"/>
</dbReference>
<evidence type="ECO:0000256" key="1">
    <source>
        <dbReference type="ARBA" id="ARBA00004496"/>
    </source>
</evidence>
<dbReference type="NCBIfam" id="NF045760">
    <property type="entry name" value="YtpR"/>
    <property type="match status" value="1"/>
</dbReference>
<evidence type="ECO:0000256" key="6">
    <source>
        <dbReference type="ARBA" id="ARBA00022598"/>
    </source>
</evidence>
<keyword evidence="12 15" id="KW-0648">Protein biosynthesis</keyword>
<dbReference type="InterPro" id="IPR002547">
    <property type="entry name" value="tRNA-bd_dom"/>
</dbReference>
<keyword evidence="10 15" id="KW-0460">Magnesium</keyword>
<dbReference type="InterPro" id="IPR033714">
    <property type="entry name" value="tRNA_bind_bactPheRS"/>
</dbReference>
<dbReference type="Pfam" id="PF03483">
    <property type="entry name" value="B3_4"/>
    <property type="match status" value="1"/>
</dbReference>
<protein>
    <recommendedName>
        <fullName evidence="15">Phenylalanine--tRNA ligase beta subunit</fullName>
        <ecNumber evidence="15">6.1.1.20</ecNumber>
    </recommendedName>
    <alternativeName>
        <fullName evidence="15">Phenylalanyl-tRNA synthetase beta subunit</fullName>
        <shortName evidence="15">PheRS</shortName>
    </alternativeName>
</protein>
<comment type="subunit">
    <text evidence="3 15">Tetramer of two alpha and two beta subunits.</text>
</comment>
<keyword evidence="5 16" id="KW-0820">tRNA-binding</keyword>
<dbReference type="SUPFAM" id="SSF54991">
    <property type="entry name" value="Anticodon-binding domain of PheRS"/>
    <property type="match status" value="1"/>
</dbReference>
<evidence type="ECO:0000256" key="16">
    <source>
        <dbReference type="PROSITE-ProRule" id="PRU00209"/>
    </source>
</evidence>
<evidence type="ECO:0000259" key="18">
    <source>
        <dbReference type="PROSITE" id="PS51447"/>
    </source>
</evidence>
<dbReference type="PROSITE" id="PS51483">
    <property type="entry name" value="B5"/>
    <property type="match status" value="1"/>
</dbReference>
<evidence type="ECO:0000256" key="13">
    <source>
        <dbReference type="ARBA" id="ARBA00023146"/>
    </source>
</evidence>
<evidence type="ECO:0000256" key="11">
    <source>
        <dbReference type="ARBA" id="ARBA00022884"/>
    </source>
</evidence>
<dbReference type="PANTHER" id="PTHR10947:SF0">
    <property type="entry name" value="PHENYLALANINE--TRNA LIGASE BETA SUBUNIT"/>
    <property type="match status" value="1"/>
</dbReference>
<dbReference type="EMBL" id="JAGGLM010000005">
    <property type="protein sequence ID" value="MBP2032444.1"/>
    <property type="molecule type" value="Genomic_DNA"/>
</dbReference>
<dbReference type="Pfam" id="PF01588">
    <property type="entry name" value="tRNA_bind"/>
    <property type="match status" value="1"/>
</dbReference>
<name>A0ABS4KQZ3_9CLOT</name>
<keyword evidence="7 15" id="KW-0479">Metal-binding</keyword>
<evidence type="ECO:0000256" key="12">
    <source>
        <dbReference type="ARBA" id="ARBA00022917"/>
    </source>
</evidence>
<dbReference type="Gene3D" id="3.50.40.10">
    <property type="entry name" value="Phenylalanyl-trna Synthetase, Chain B, domain 3"/>
    <property type="match status" value="1"/>
</dbReference>
<comment type="subcellular location">
    <subcellularLocation>
        <location evidence="1 15">Cytoplasm</location>
    </subcellularLocation>
</comment>
<keyword evidence="4 15" id="KW-0963">Cytoplasm</keyword>
<dbReference type="Pfam" id="PF03147">
    <property type="entry name" value="FDX-ACB"/>
    <property type="match status" value="1"/>
</dbReference>
<dbReference type="Proteomes" id="UP001519307">
    <property type="component" value="Unassembled WGS sequence"/>
</dbReference>
<evidence type="ECO:0000256" key="14">
    <source>
        <dbReference type="ARBA" id="ARBA00049255"/>
    </source>
</evidence>
<dbReference type="InterPro" id="IPR005146">
    <property type="entry name" value="B3/B4_tRNA-bd"/>
</dbReference>
<dbReference type="InterPro" id="IPR045864">
    <property type="entry name" value="aa-tRNA-synth_II/BPL/LPL"/>
</dbReference>
<feature type="binding site" evidence="15">
    <location>
        <position position="467"/>
    </location>
    <ligand>
        <name>Mg(2+)</name>
        <dbReference type="ChEBI" id="CHEBI:18420"/>
        <note>shared with alpha subunit</note>
    </ligand>
</feature>
<dbReference type="CDD" id="cd02796">
    <property type="entry name" value="tRNA_bind_bactPheRS"/>
    <property type="match status" value="1"/>
</dbReference>
<dbReference type="InterPro" id="IPR009061">
    <property type="entry name" value="DNA-bd_dom_put_sf"/>
</dbReference>
<comment type="caution">
    <text evidence="20">The sequence shown here is derived from an EMBL/GenBank/DDBJ whole genome shotgun (WGS) entry which is preliminary data.</text>
</comment>
<dbReference type="SUPFAM" id="SSF50249">
    <property type="entry name" value="Nucleic acid-binding proteins"/>
    <property type="match status" value="1"/>
</dbReference>
<feature type="binding site" evidence="15">
    <location>
        <position position="463"/>
    </location>
    <ligand>
        <name>Mg(2+)</name>
        <dbReference type="ChEBI" id="CHEBI:18420"/>
        <note>shared with alpha subunit</note>
    </ligand>
</feature>
<dbReference type="RefSeq" id="WP_209701639.1">
    <property type="nucleotide sequence ID" value="NZ_JAGGLM010000005.1"/>
</dbReference>
<accession>A0ABS4KQZ3</accession>
<dbReference type="PROSITE" id="PS51447">
    <property type="entry name" value="FDX_ACB"/>
    <property type="match status" value="1"/>
</dbReference>
<dbReference type="Pfam" id="PF17759">
    <property type="entry name" value="tRNA_synthFbeta"/>
    <property type="match status" value="1"/>
</dbReference>
<evidence type="ECO:0000259" key="17">
    <source>
        <dbReference type="PROSITE" id="PS50886"/>
    </source>
</evidence>
<keyword evidence="21" id="KW-1185">Reference proteome</keyword>
<keyword evidence="13 15" id="KW-0030">Aminoacyl-tRNA synthetase</keyword>
<dbReference type="InterPro" id="IPR005147">
    <property type="entry name" value="tRNA_synthase_B5-dom"/>
</dbReference>
<dbReference type="PANTHER" id="PTHR10947">
    <property type="entry name" value="PHENYLALANYL-TRNA SYNTHETASE BETA CHAIN AND LEUCINE-RICH REPEAT-CONTAINING PROTEIN 47"/>
    <property type="match status" value="1"/>
</dbReference>
<dbReference type="Pfam" id="PF03484">
    <property type="entry name" value="B5"/>
    <property type="match status" value="1"/>
</dbReference>
<evidence type="ECO:0000256" key="8">
    <source>
        <dbReference type="ARBA" id="ARBA00022741"/>
    </source>
</evidence>
<dbReference type="InterPro" id="IPR041616">
    <property type="entry name" value="PheRS_beta_core"/>
</dbReference>
<organism evidence="20 21">
    <name type="scientific">Clostridium algifaecis</name>
    <dbReference type="NCBI Taxonomy" id="1472040"/>
    <lineage>
        <taxon>Bacteria</taxon>
        <taxon>Bacillati</taxon>
        <taxon>Bacillota</taxon>
        <taxon>Clostridia</taxon>
        <taxon>Eubacteriales</taxon>
        <taxon>Clostridiaceae</taxon>
        <taxon>Clostridium</taxon>
    </lineage>
</organism>
<evidence type="ECO:0000256" key="5">
    <source>
        <dbReference type="ARBA" id="ARBA00022555"/>
    </source>
</evidence>
<feature type="binding site" evidence="15">
    <location>
        <position position="457"/>
    </location>
    <ligand>
        <name>Mg(2+)</name>
        <dbReference type="ChEBI" id="CHEBI:18420"/>
        <note>shared with alpha subunit</note>
    </ligand>
</feature>
<evidence type="ECO:0000313" key="21">
    <source>
        <dbReference type="Proteomes" id="UP001519307"/>
    </source>
</evidence>
<comment type="similarity">
    <text evidence="2 15">Belongs to the phenylalanyl-tRNA synthetase beta subunit family. Type 1 subfamily.</text>
</comment>
<dbReference type="SUPFAM" id="SSF56037">
    <property type="entry name" value="PheT/TilS domain"/>
    <property type="match status" value="1"/>
</dbReference>
<keyword evidence="6 15" id="KW-0436">Ligase</keyword>
<evidence type="ECO:0000256" key="3">
    <source>
        <dbReference type="ARBA" id="ARBA00011209"/>
    </source>
</evidence>
<dbReference type="SMART" id="SM00874">
    <property type="entry name" value="B5"/>
    <property type="match status" value="1"/>
</dbReference>
<dbReference type="CDD" id="cd00769">
    <property type="entry name" value="PheRS_beta_core"/>
    <property type="match status" value="1"/>
</dbReference>
<evidence type="ECO:0000256" key="4">
    <source>
        <dbReference type="ARBA" id="ARBA00022490"/>
    </source>
</evidence>
<evidence type="ECO:0000256" key="10">
    <source>
        <dbReference type="ARBA" id="ARBA00022842"/>
    </source>
</evidence>
<feature type="domain" description="FDX-ACB" evidence="18">
    <location>
        <begin position="699"/>
        <end position="792"/>
    </location>
</feature>
<dbReference type="PROSITE" id="PS50886">
    <property type="entry name" value="TRBD"/>
    <property type="match status" value="1"/>
</dbReference>
<dbReference type="Gene3D" id="3.30.56.10">
    <property type="match status" value="2"/>
</dbReference>
<dbReference type="SUPFAM" id="SSF55681">
    <property type="entry name" value="Class II aaRS and biotin synthetases"/>
    <property type="match status" value="1"/>
</dbReference>
<keyword evidence="11 16" id="KW-0694">RNA-binding</keyword>
<evidence type="ECO:0000256" key="9">
    <source>
        <dbReference type="ARBA" id="ARBA00022840"/>
    </source>
</evidence>
<proteinExistence type="inferred from homology"/>
<dbReference type="Gene3D" id="3.30.930.10">
    <property type="entry name" value="Bira Bifunctional Protein, Domain 2"/>
    <property type="match status" value="1"/>
</dbReference>
<dbReference type="InterPro" id="IPR036690">
    <property type="entry name" value="Fdx_antiC-bd_sf"/>
</dbReference>
<dbReference type="InterPro" id="IPR045060">
    <property type="entry name" value="Phe-tRNA-ligase_IIc_bsu"/>
</dbReference>
<dbReference type="NCBIfam" id="TIGR00472">
    <property type="entry name" value="pheT_bact"/>
    <property type="match status" value="1"/>
</dbReference>
<dbReference type="SUPFAM" id="SSF46955">
    <property type="entry name" value="Putative DNA-binding domain"/>
    <property type="match status" value="1"/>
</dbReference>
<feature type="binding site" evidence="15">
    <location>
        <position position="466"/>
    </location>
    <ligand>
        <name>Mg(2+)</name>
        <dbReference type="ChEBI" id="CHEBI:18420"/>
        <note>shared with alpha subunit</note>
    </ligand>
</feature>
<dbReference type="SMART" id="SM00873">
    <property type="entry name" value="B3_4"/>
    <property type="match status" value="1"/>
</dbReference>
<dbReference type="InterPro" id="IPR005121">
    <property type="entry name" value="Fdx_antiC-bd"/>
</dbReference>
<reference evidence="20 21" key="1">
    <citation type="submission" date="2021-03" db="EMBL/GenBank/DDBJ databases">
        <title>Genomic Encyclopedia of Type Strains, Phase IV (KMG-IV): sequencing the most valuable type-strain genomes for metagenomic binning, comparative biology and taxonomic classification.</title>
        <authorList>
            <person name="Goeker M."/>
        </authorList>
    </citation>
    <scope>NUCLEOTIDE SEQUENCE [LARGE SCALE GENOMIC DNA]</scope>
    <source>
        <strain evidence="20 21">DSM 28783</strain>
    </source>
</reference>